<gene>
    <name evidence="1" type="ORF">PPT_M2_28</name>
</gene>
<proteinExistence type="predicted"/>
<sequence length="237" mass="26386">MLIAFAYWLSTGLTVTGQNKKSGSAAPLLYSGNESGTFRIYFGGAEIGQEKFQIIESGSSVKASAETRLTIEREKEKVSFLIRPVLEFSRFFEPVSYEIGQESGPNKTKARITFKGPKSDAIYESGKETDARQIDLQKDVLVLDDNVFHQYIILARRYDFAKGGVQEFSAFVPQQFIAGGVSISDKGMEAVQVLNQNLNLQHLLVDTGELQISLWLDDRHSLRKLAVPKSGVEVVRE</sequence>
<organism evidence="1">
    <name type="scientific">uncultured marine bacterium PPT_M2</name>
    <dbReference type="NCBI Taxonomy" id="1381397"/>
    <lineage>
        <taxon>Bacteria</taxon>
        <taxon>environmental samples</taxon>
    </lineage>
</organism>
<name>A0A067XRT2_9BACT</name>
<accession>A0A067XRT2</accession>
<dbReference type="AlphaFoldDB" id="A0A067XRT2"/>
<evidence type="ECO:0000313" key="1">
    <source>
        <dbReference type="EMBL" id="AGT45836.1"/>
    </source>
</evidence>
<reference evidence="1" key="1">
    <citation type="submission" date="2013-03" db="EMBL/GenBank/DDBJ databases">
        <authorList>
            <person name="Tan H."/>
            <person name="Mooij M.J."/>
            <person name="Barret M."/>
            <person name="O'Gara F."/>
        </authorList>
    </citation>
    <scope>NUCLEOTIDE SEQUENCE</scope>
</reference>
<protein>
    <submittedName>
        <fullName evidence="1">Uncharacterized protein</fullName>
    </submittedName>
</protein>
<dbReference type="EMBL" id="KC770996">
    <property type="protein sequence ID" value="AGT45836.1"/>
    <property type="molecule type" value="Genomic_DNA"/>
</dbReference>